<evidence type="ECO:0000313" key="1">
    <source>
        <dbReference type="EMBL" id="VEL41163.1"/>
    </source>
</evidence>
<dbReference type="Proteomes" id="UP000784294">
    <property type="component" value="Unassembled WGS sequence"/>
</dbReference>
<protein>
    <submittedName>
        <fullName evidence="1">Uncharacterized protein</fullName>
    </submittedName>
</protein>
<gene>
    <name evidence="1" type="ORF">PXEA_LOCUS34603</name>
</gene>
<dbReference type="AlphaFoldDB" id="A0A3S5AZ00"/>
<evidence type="ECO:0000313" key="2">
    <source>
        <dbReference type="Proteomes" id="UP000784294"/>
    </source>
</evidence>
<dbReference type="EMBL" id="CAAALY010268146">
    <property type="protein sequence ID" value="VEL41163.1"/>
    <property type="molecule type" value="Genomic_DNA"/>
</dbReference>
<proteinExistence type="predicted"/>
<sequence length="75" mass="8428">MEKVFDGRPHQKMTDASRFAAAVMLYFDVPVDAVHEASSDNLCENWLSSRPSCHLTNIFKAGTHSCKSQDDLRLT</sequence>
<comment type="caution">
    <text evidence="1">The sequence shown here is derived from an EMBL/GenBank/DDBJ whole genome shotgun (WGS) entry which is preliminary data.</text>
</comment>
<keyword evidence="2" id="KW-1185">Reference proteome</keyword>
<accession>A0A3S5AZ00</accession>
<organism evidence="1 2">
    <name type="scientific">Protopolystoma xenopodis</name>
    <dbReference type="NCBI Taxonomy" id="117903"/>
    <lineage>
        <taxon>Eukaryota</taxon>
        <taxon>Metazoa</taxon>
        <taxon>Spiralia</taxon>
        <taxon>Lophotrochozoa</taxon>
        <taxon>Platyhelminthes</taxon>
        <taxon>Monogenea</taxon>
        <taxon>Polyopisthocotylea</taxon>
        <taxon>Polystomatidea</taxon>
        <taxon>Polystomatidae</taxon>
        <taxon>Protopolystoma</taxon>
    </lineage>
</organism>
<name>A0A3S5AZ00_9PLAT</name>
<reference evidence="1" key="1">
    <citation type="submission" date="2018-11" db="EMBL/GenBank/DDBJ databases">
        <authorList>
            <consortium name="Pathogen Informatics"/>
        </authorList>
    </citation>
    <scope>NUCLEOTIDE SEQUENCE</scope>
</reference>